<dbReference type="InterPro" id="IPR014001">
    <property type="entry name" value="Helicase_ATP-bd"/>
</dbReference>
<keyword evidence="5 10" id="KW-0067">ATP-binding</keyword>
<dbReference type="GO" id="GO:0005524">
    <property type="term" value="F:ATP binding"/>
    <property type="evidence" value="ECO:0007669"/>
    <property type="project" value="UniProtKB-KW"/>
</dbReference>
<organism evidence="14">
    <name type="scientific">Phaeomonas parva</name>
    <dbReference type="NCBI Taxonomy" id="124430"/>
    <lineage>
        <taxon>Eukaryota</taxon>
        <taxon>Sar</taxon>
        <taxon>Stramenopiles</taxon>
        <taxon>Ochrophyta</taxon>
        <taxon>Pinguiophyceae</taxon>
        <taxon>Pinguiochrysidales</taxon>
        <taxon>Pinguiochrysidaceae</taxon>
        <taxon>Phaeomonas</taxon>
    </lineage>
</organism>
<dbReference type="GO" id="GO:0017038">
    <property type="term" value="P:protein import"/>
    <property type="evidence" value="ECO:0007669"/>
    <property type="project" value="InterPro"/>
</dbReference>
<dbReference type="PANTHER" id="PTHR30612:SF0">
    <property type="entry name" value="CHLOROPLAST PROTEIN-TRANSPORTING ATPASE"/>
    <property type="match status" value="1"/>
</dbReference>
<dbReference type="EMBL" id="HBGJ01025285">
    <property type="protein sequence ID" value="CAD9257743.1"/>
    <property type="molecule type" value="Transcribed_RNA"/>
</dbReference>
<evidence type="ECO:0000256" key="7">
    <source>
        <dbReference type="ARBA" id="ARBA00022967"/>
    </source>
</evidence>
<keyword evidence="9" id="KW-0472">Membrane</keyword>
<dbReference type="CDD" id="cd17928">
    <property type="entry name" value="DEXDc_SecA"/>
    <property type="match status" value="1"/>
</dbReference>
<dbReference type="PANTHER" id="PTHR30612">
    <property type="entry name" value="SECA INNER MEMBRANE COMPONENT OF SEC PROTEIN SECRETION SYSTEM"/>
    <property type="match status" value="1"/>
</dbReference>
<dbReference type="InterPro" id="IPR011130">
    <property type="entry name" value="SecA_preprotein_X-link_dom"/>
</dbReference>
<dbReference type="InterPro" id="IPR000185">
    <property type="entry name" value="SecA"/>
</dbReference>
<evidence type="ECO:0000313" key="15">
    <source>
        <dbReference type="EMBL" id="CAD9257743.1"/>
    </source>
</evidence>
<dbReference type="HAMAP" id="MF_01382">
    <property type="entry name" value="SecA"/>
    <property type="match status" value="1"/>
</dbReference>
<evidence type="ECO:0000256" key="8">
    <source>
        <dbReference type="ARBA" id="ARBA00023010"/>
    </source>
</evidence>
<dbReference type="SUPFAM" id="SSF81767">
    <property type="entry name" value="Pre-protein crosslinking domain of SecA"/>
    <property type="match status" value="1"/>
</dbReference>
<evidence type="ECO:0000313" key="14">
    <source>
        <dbReference type="EMBL" id="CAD9257742.1"/>
    </source>
</evidence>
<evidence type="ECO:0000256" key="4">
    <source>
        <dbReference type="ARBA" id="ARBA00022741"/>
    </source>
</evidence>
<keyword evidence="3 10" id="KW-0813">Transport</keyword>
<feature type="signal peptide" evidence="11">
    <location>
        <begin position="1"/>
        <end position="18"/>
    </location>
</feature>
<dbReference type="InterPro" id="IPR044722">
    <property type="entry name" value="SecA_SF2_C"/>
</dbReference>
<evidence type="ECO:0000256" key="5">
    <source>
        <dbReference type="ARBA" id="ARBA00022840"/>
    </source>
</evidence>
<evidence type="ECO:0000256" key="3">
    <source>
        <dbReference type="ARBA" id="ARBA00022448"/>
    </source>
</evidence>
<dbReference type="GO" id="GO:0006605">
    <property type="term" value="P:protein targeting"/>
    <property type="evidence" value="ECO:0007669"/>
    <property type="project" value="InterPro"/>
</dbReference>
<feature type="chain" id="PRO_5035585592" description="Protein translocase subunit SecA" evidence="11">
    <location>
        <begin position="19"/>
        <end position="942"/>
    </location>
</feature>
<dbReference type="Gene3D" id="3.90.1440.10">
    <property type="entry name" value="SecA, preprotein cross-linking domain"/>
    <property type="match status" value="1"/>
</dbReference>
<evidence type="ECO:0000256" key="6">
    <source>
        <dbReference type="ARBA" id="ARBA00022927"/>
    </source>
</evidence>
<keyword evidence="6 10" id="KW-0653">Protein transport</keyword>
<dbReference type="GO" id="GO:0006886">
    <property type="term" value="P:intracellular protein transport"/>
    <property type="evidence" value="ECO:0007669"/>
    <property type="project" value="InterPro"/>
</dbReference>
<dbReference type="Gene3D" id="3.40.50.300">
    <property type="entry name" value="P-loop containing nucleotide triphosphate hydrolases"/>
    <property type="match status" value="2"/>
</dbReference>
<dbReference type="SUPFAM" id="SSF81886">
    <property type="entry name" value="Helical scaffold and wing domains of SecA"/>
    <property type="match status" value="1"/>
</dbReference>
<evidence type="ECO:0000259" key="12">
    <source>
        <dbReference type="PROSITE" id="PS51192"/>
    </source>
</evidence>
<dbReference type="PRINTS" id="PR00906">
    <property type="entry name" value="SECA"/>
</dbReference>
<dbReference type="FunFam" id="3.90.1440.10:FF:000003">
    <property type="entry name" value="Preprotein translocase SecA subunit"/>
    <property type="match status" value="1"/>
</dbReference>
<dbReference type="Pfam" id="PF07517">
    <property type="entry name" value="SecA_DEAD"/>
    <property type="match status" value="1"/>
</dbReference>
<keyword evidence="11" id="KW-0732">Signal</keyword>
<dbReference type="GO" id="GO:0016020">
    <property type="term" value="C:membrane"/>
    <property type="evidence" value="ECO:0007669"/>
    <property type="project" value="UniProtKB-SubCell"/>
</dbReference>
<dbReference type="AlphaFoldDB" id="A0A6U4GUK1"/>
<gene>
    <name evidence="14" type="ORF">PPAR1163_LOCUS16114</name>
    <name evidence="15" type="ORF">PPAR1163_LOCUS16115</name>
    <name evidence="16" type="ORF">PPAR1163_LOCUS16116</name>
    <name evidence="17" type="ORF">PPAR1163_LOCUS16117</name>
</gene>
<proteinExistence type="inferred from homology"/>
<evidence type="ECO:0000313" key="17">
    <source>
        <dbReference type="EMBL" id="CAD9257745.1"/>
    </source>
</evidence>
<dbReference type="SMART" id="SM00958">
    <property type="entry name" value="SecA_PP_bind"/>
    <property type="match status" value="1"/>
</dbReference>
<dbReference type="InterPro" id="IPR036266">
    <property type="entry name" value="SecA_Wing/Scaffold_sf"/>
</dbReference>
<evidence type="ECO:0000259" key="13">
    <source>
        <dbReference type="PROSITE" id="PS51196"/>
    </source>
</evidence>
<dbReference type="PROSITE" id="PS51196">
    <property type="entry name" value="SECA_MOTOR_DEAD"/>
    <property type="match status" value="1"/>
</dbReference>
<dbReference type="Pfam" id="PF21090">
    <property type="entry name" value="P-loop_SecA"/>
    <property type="match status" value="1"/>
</dbReference>
<evidence type="ECO:0000256" key="11">
    <source>
        <dbReference type="SAM" id="SignalP"/>
    </source>
</evidence>
<evidence type="ECO:0000256" key="1">
    <source>
        <dbReference type="ARBA" id="ARBA00004170"/>
    </source>
</evidence>
<protein>
    <recommendedName>
        <fullName evidence="10">Protein translocase subunit SecA</fullName>
    </recommendedName>
</protein>
<dbReference type="InterPro" id="IPR027417">
    <property type="entry name" value="P-loop_NTPase"/>
</dbReference>
<feature type="domain" description="SecA family profile" evidence="13">
    <location>
        <begin position="30"/>
        <end position="726"/>
    </location>
</feature>
<dbReference type="Pfam" id="PF07516">
    <property type="entry name" value="SecA_SW"/>
    <property type="match status" value="1"/>
</dbReference>
<dbReference type="Pfam" id="PF01043">
    <property type="entry name" value="SecA_PP_bind"/>
    <property type="match status" value="1"/>
</dbReference>
<feature type="domain" description="Helicase ATP-binding" evidence="12">
    <location>
        <begin position="116"/>
        <end position="279"/>
    </location>
</feature>
<dbReference type="EMBL" id="HBGJ01025286">
    <property type="protein sequence ID" value="CAD9257744.1"/>
    <property type="molecule type" value="Transcribed_RNA"/>
</dbReference>
<dbReference type="PROSITE" id="PS51192">
    <property type="entry name" value="HELICASE_ATP_BIND_1"/>
    <property type="match status" value="1"/>
</dbReference>
<dbReference type="Gene3D" id="1.10.3060.10">
    <property type="entry name" value="Helical scaffold and wing domains of SecA"/>
    <property type="match status" value="1"/>
</dbReference>
<dbReference type="InterPro" id="IPR014018">
    <property type="entry name" value="SecA_motor_DEAD"/>
</dbReference>
<dbReference type="PROSITE" id="PS51257">
    <property type="entry name" value="PROKAR_LIPOPROTEIN"/>
    <property type="match status" value="1"/>
</dbReference>
<dbReference type="InterPro" id="IPR011116">
    <property type="entry name" value="SecA_Wing/Scaffold"/>
</dbReference>
<dbReference type="InterPro" id="IPR036670">
    <property type="entry name" value="SecA_X-link_sf"/>
</dbReference>
<evidence type="ECO:0000256" key="2">
    <source>
        <dbReference type="ARBA" id="ARBA00007650"/>
    </source>
</evidence>
<dbReference type="SUPFAM" id="SSF52540">
    <property type="entry name" value="P-loop containing nucleoside triphosphate hydrolases"/>
    <property type="match status" value="2"/>
</dbReference>
<evidence type="ECO:0000256" key="10">
    <source>
        <dbReference type="RuleBase" id="RU003874"/>
    </source>
</evidence>
<evidence type="ECO:0000313" key="16">
    <source>
        <dbReference type="EMBL" id="CAD9257744.1"/>
    </source>
</evidence>
<comment type="subcellular location">
    <subcellularLocation>
        <location evidence="1">Membrane</location>
        <topology evidence="1">Peripheral membrane protein</topology>
    </subcellularLocation>
</comment>
<dbReference type="InterPro" id="IPR011115">
    <property type="entry name" value="SecA_DEAD"/>
</dbReference>
<dbReference type="PROSITE" id="PS01312">
    <property type="entry name" value="SECA"/>
    <property type="match status" value="1"/>
</dbReference>
<evidence type="ECO:0000256" key="9">
    <source>
        <dbReference type="ARBA" id="ARBA00023136"/>
    </source>
</evidence>
<dbReference type="SMART" id="SM00957">
    <property type="entry name" value="SecA_DEAD"/>
    <property type="match status" value="1"/>
</dbReference>
<dbReference type="NCBIfam" id="TIGR00963">
    <property type="entry name" value="secA"/>
    <property type="match status" value="1"/>
</dbReference>
<keyword evidence="7" id="KW-1278">Translocase</keyword>
<reference evidence="14" key="1">
    <citation type="submission" date="2021-01" db="EMBL/GenBank/DDBJ databases">
        <authorList>
            <person name="Corre E."/>
            <person name="Pelletier E."/>
            <person name="Niang G."/>
            <person name="Scheremetjew M."/>
            <person name="Finn R."/>
            <person name="Kale V."/>
            <person name="Holt S."/>
            <person name="Cochrane G."/>
            <person name="Meng A."/>
            <person name="Brown T."/>
            <person name="Cohen L."/>
        </authorList>
    </citation>
    <scope>NUCLEOTIDE SEQUENCE</scope>
    <source>
        <strain evidence="14">CCMP2877</strain>
    </source>
</reference>
<accession>A0A6U4GUK1</accession>
<dbReference type="EMBL" id="HBGJ01025284">
    <property type="protein sequence ID" value="CAD9257742.1"/>
    <property type="molecule type" value="Transcribed_RNA"/>
</dbReference>
<keyword evidence="4 10" id="KW-0547">Nucleotide-binding</keyword>
<name>A0A6U4GUK1_9STRA</name>
<keyword evidence="8 10" id="KW-0811">Translocation</keyword>
<dbReference type="CDD" id="cd18803">
    <property type="entry name" value="SF2_C_secA"/>
    <property type="match status" value="1"/>
</dbReference>
<dbReference type="EMBL" id="HBGJ01025287">
    <property type="protein sequence ID" value="CAD9257745.1"/>
    <property type="molecule type" value="Transcribed_RNA"/>
</dbReference>
<comment type="similarity">
    <text evidence="2 10">Belongs to the SecA family.</text>
</comment>
<dbReference type="InterPro" id="IPR020937">
    <property type="entry name" value="SecA_CS"/>
</dbReference>
<sequence length="942" mass="101729">MAPLRALTLALLAGACGAFRARQPLRMQAASAERMKQTGPNAKVLTGYEKRIAKINAMGDEMAALSPKELRSKTAEFKERLGAGAKEDDILEEAFAVVKEAAFRALGMRHYDVQLMAGMALHEGYLAEMATGEGKTLAATLPAYLNALTGEGAFVVTANDYLAKRDAESMGQVHRILGLSVGLVQAGMTEEERAEAYLSDVTYVNNAEVGFDFLRDNLALDSTQVALTRRPLHFCLVDEADSILIDEARTPLVIAQKSVAPGEKYEAAAKLAAALKIGVHYEVDMKGKTAELTDRGFADASRALGGKDLFDPKDPWAPFVVNAVKAKEIFKKDVDYILRDDEICIVDSFSGRVLEGRRWSDGLHQSVEAKEGIKVDSQSQVTATVTYQNLFKMFPKLCGMSGTAASSSDEFIDVYKLKTLQIPTNLPLARRDYPDVAFKSVDGKFTAVAREVAGAAATGRPVLVGTATVEASELLVEKLKEKGLENVSVLNAKPEAAKREASIIAQAGRAGAVTVSTNMAGRGTDIILGGNAPALARLYVRDAIVAVALKGDDQEMDKLSALDEESLPCAVSDEAQALVRDAVDMICGSDGLLPPRDAAAADLSEETGADDIEELVALAAEKAPVKNPQVLAARAAISAVKDDFAKVLDAEREEVMSLGGLYVVGTEKAESPRVDNQLRGRSGRQGDPGASRFFVSLDDDMMRIFGADKMKGFMETFRVPDDMAIESKQVSKALDRVQQGAEEYFAGIRRQVSEFDGVLQGQREQLYDTRRGLLESDADAVKSRVGKWFTDTATEIAEANAEDAAKAAKVLKAYFPVVKVSEEDLEGYVAKGDKAGLKARATEIATTALDAKWAALEKHRAELAGSAARYLALTQADNLWAEQLTRMNLLKEAVIMRKYQGGVDPLDEYRVEGGKLFDDLLDNVRRNTVYSLMVYQPGPADA</sequence>